<gene>
    <name evidence="2" type="ORF">M427DRAFT_29196</name>
</gene>
<dbReference type="InterPro" id="IPR029044">
    <property type="entry name" value="Nucleotide-diphossugar_trans"/>
</dbReference>
<evidence type="ECO:0000313" key="2">
    <source>
        <dbReference type="EMBL" id="KXS19249.1"/>
    </source>
</evidence>
<feature type="chain" id="PRO_5007296382" description="Glycosyltransferase family 32 protein" evidence="1">
    <location>
        <begin position="33"/>
        <end position="433"/>
    </location>
</feature>
<sequence length="433" mass="48236">MRRPPRLRPSSGTAIALILVVSLIVAPSLVLSADIERRSPSTPHIPTLVKRSEGVLSASQLGEVTVDGHTKREVVNPPSPKETDTNLVRNGQLTQAQENDALPRAQIPLSIHFFHGFSDELHSGGAFSLENYVALAITFRVVRPTSFTVYAPYKLSGPWWDRATSEYTMKVEVLPNWRRKYPGGGSSWSSAVSTEERLTHLKLSVLYELGGVVMDSDVLVVKPLTGLLHEEFVIGEDNEDGTPTSIMLAARNSYVARDWLSKLEPVSQQDHLVGMWTFDEQSSTILYDSSNRHNDGILRSALGQFSRRPDTAPLRSSPALEEGSLSFDGQSGLYGFIPFDPPLSTESLTVSLWCKLTDKIEADRDLLSIETKWGRISLSTRRVGGRWSSVVELTVKNEMREWKPGMLAPIDFWADRQVALDLPRFPILMKLRD</sequence>
<dbReference type="Gene3D" id="2.60.120.200">
    <property type="match status" value="1"/>
</dbReference>
<evidence type="ECO:0000256" key="1">
    <source>
        <dbReference type="SAM" id="SignalP"/>
    </source>
</evidence>
<dbReference type="PANTHER" id="PTHR46830:SF1">
    <property type="entry name" value="ALPHA-1,4-N-ACETYLGLUCOSAMINYLTRANSFERASE"/>
    <property type="match status" value="1"/>
</dbReference>
<dbReference type="OrthoDB" id="3265at2759"/>
<keyword evidence="1" id="KW-0732">Signal</keyword>
<dbReference type="Proteomes" id="UP000070544">
    <property type="component" value="Unassembled WGS sequence"/>
</dbReference>
<accession>A0A139AR97</accession>
<feature type="signal peptide" evidence="1">
    <location>
        <begin position="1"/>
        <end position="32"/>
    </location>
</feature>
<evidence type="ECO:0000313" key="3">
    <source>
        <dbReference type="Proteomes" id="UP000070544"/>
    </source>
</evidence>
<dbReference type="InterPro" id="IPR013320">
    <property type="entry name" value="ConA-like_dom_sf"/>
</dbReference>
<dbReference type="SUPFAM" id="SSF53448">
    <property type="entry name" value="Nucleotide-diphospho-sugar transferases"/>
    <property type="match status" value="1"/>
</dbReference>
<dbReference type="PANTHER" id="PTHR46830">
    <property type="entry name" value="TRANSFERASE, PUTATIVE-RELATED"/>
    <property type="match status" value="1"/>
</dbReference>
<reference evidence="2 3" key="1">
    <citation type="journal article" date="2015" name="Genome Biol. Evol.">
        <title>Phylogenomic analyses indicate that early fungi evolved digesting cell walls of algal ancestors of land plants.</title>
        <authorList>
            <person name="Chang Y."/>
            <person name="Wang S."/>
            <person name="Sekimoto S."/>
            <person name="Aerts A.L."/>
            <person name="Choi C."/>
            <person name="Clum A."/>
            <person name="LaButti K.M."/>
            <person name="Lindquist E.A."/>
            <person name="Yee Ngan C."/>
            <person name="Ohm R.A."/>
            <person name="Salamov A.A."/>
            <person name="Grigoriev I.V."/>
            <person name="Spatafora J.W."/>
            <person name="Berbee M.L."/>
        </authorList>
    </citation>
    <scope>NUCLEOTIDE SEQUENCE [LARGE SCALE GENOMIC DNA]</scope>
    <source>
        <strain evidence="2 3">JEL478</strain>
    </source>
</reference>
<organism evidence="2 3">
    <name type="scientific">Gonapodya prolifera (strain JEL478)</name>
    <name type="common">Monoblepharis prolifera</name>
    <dbReference type="NCBI Taxonomy" id="1344416"/>
    <lineage>
        <taxon>Eukaryota</taxon>
        <taxon>Fungi</taxon>
        <taxon>Fungi incertae sedis</taxon>
        <taxon>Chytridiomycota</taxon>
        <taxon>Chytridiomycota incertae sedis</taxon>
        <taxon>Monoblepharidomycetes</taxon>
        <taxon>Monoblepharidales</taxon>
        <taxon>Gonapodyaceae</taxon>
        <taxon>Gonapodya</taxon>
    </lineage>
</organism>
<name>A0A139AR97_GONPJ</name>
<proteinExistence type="predicted"/>
<dbReference type="SUPFAM" id="SSF49899">
    <property type="entry name" value="Concanavalin A-like lectins/glucanases"/>
    <property type="match status" value="1"/>
</dbReference>
<evidence type="ECO:0008006" key="4">
    <source>
        <dbReference type="Google" id="ProtNLM"/>
    </source>
</evidence>
<protein>
    <recommendedName>
        <fullName evidence="4">Glycosyltransferase family 32 protein</fullName>
    </recommendedName>
</protein>
<keyword evidence="3" id="KW-1185">Reference proteome</keyword>
<dbReference type="AlphaFoldDB" id="A0A139AR97"/>
<dbReference type="EMBL" id="KQ965739">
    <property type="protein sequence ID" value="KXS19249.1"/>
    <property type="molecule type" value="Genomic_DNA"/>
</dbReference>